<dbReference type="PRINTS" id="PR00081">
    <property type="entry name" value="GDHRDH"/>
</dbReference>
<evidence type="ECO:0000313" key="5">
    <source>
        <dbReference type="EMBL" id="ARQ67523.1"/>
    </source>
</evidence>
<dbReference type="OrthoDB" id="4690547at2"/>
<evidence type="ECO:0000313" key="6">
    <source>
        <dbReference type="Proteomes" id="UP000194218"/>
    </source>
</evidence>
<feature type="compositionally biased region" description="Basic and acidic residues" evidence="4">
    <location>
        <begin position="211"/>
        <end position="227"/>
    </location>
</feature>
<evidence type="ECO:0008006" key="7">
    <source>
        <dbReference type="Google" id="ProtNLM"/>
    </source>
</evidence>
<dbReference type="RefSeq" id="WP_086157045.1">
    <property type="nucleotide sequence ID" value="NZ_CP021121.1"/>
</dbReference>
<evidence type="ECO:0000256" key="1">
    <source>
        <dbReference type="ARBA" id="ARBA00006484"/>
    </source>
</evidence>
<dbReference type="PANTHER" id="PTHR44196">
    <property type="entry name" value="DEHYDROGENASE/REDUCTASE SDR FAMILY MEMBER 7B"/>
    <property type="match status" value="1"/>
</dbReference>
<comment type="similarity">
    <text evidence="1 3">Belongs to the short-chain dehydrogenases/reductases (SDR) family.</text>
</comment>
<name>A0A1W7CRV1_9ACTN</name>
<dbReference type="SUPFAM" id="SSF51735">
    <property type="entry name" value="NAD(P)-binding Rossmann-fold domains"/>
    <property type="match status" value="1"/>
</dbReference>
<dbReference type="Proteomes" id="UP000194218">
    <property type="component" value="Chromosome"/>
</dbReference>
<protein>
    <recommendedName>
        <fullName evidence="7">NADP-dependent 3-hydroxy acid dehydrogenase YdfG</fullName>
    </recommendedName>
</protein>
<evidence type="ECO:0000256" key="4">
    <source>
        <dbReference type="SAM" id="MobiDB-lite"/>
    </source>
</evidence>
<reference evidence="5 6" key="1">
    <citation type="submission" date="2017-05" db="EMBL/GenBank/DDBJ databases">
        <title>Complete genome sequence of Streptomyces sp. SCSIO 03032 revealed the diverse biosynthetic pathways for its bioactive secondary metabolites.</title>
        <authorList>
            <person name="Ma L."/>
            <person name="Zhu Y."/>
            <person name="Zhang W."/>
            <person name="Zhang G."/>
            <person name="Tian X."/>
            <person name="Zhang S."/>
            <person name="Zhang C."/>
        </authorList>
    </citation>
    <scope>NUCLEOTIDE SEQUENCE [LARGE SCALE GENOMIC DNA]</scope>
    <source>
        <strain evidence="5 6">SCSIO 03032</strain>
    </source>
</reference>
<dbReference type="PRINTS" id="PR00080">
    <property type="entry name" value="SDRFAMILY"/>
</dbReference>
<dbReference type="Gene3D" id="3.40.50.720">
    <property type="entry name" value="NAD(P)-binding Rossmann-like Domain"/>
    <property type="match status" value="1"/>
</dbReference>
<dbReference type="CDD" id="cd05233">
    <property type="entry name" value="SDR_c"/>
    <property type="match status" value="1"/>
</dbReference>
<dbReference type="GO" id="GO:0016020">
    <property type="term" value="C:membrane"/>
    <property type="evidence" value="ECO:0007669"/>
    <property type="project" value="TreeGrafter"/>
</dbReference>
<dbReference type="Pfam" id="PF00106">
    <property type="entry name" value="adh_short"/>
    <property type="match status" value="1"/>
</dbReference>
<dbReference type="InterPro" id="IPR036291">
    <property type="entry name" value="NAD(P)-bd_dom_sf"/>
</dbReference>
<keyword evidence="2" id="KW-0560">Oxidoreductase</keyword>
<dbReference type="GO" id="GO:0016491">
    <property type="term" value="F:oxidoreductase activity"/>
    <property type="evidence" value="ECO:0007669"/>
    <property type="project" value="UniProtKB-KW"/>
</dbReference>
<accession>A0A1W7CRV1</accession>
<dbReference type="EMBL" id="CP021121">
    <property type="protein sequence ID" value="ARQ67523.1"/>
    <property type="molecule type" value="Genomic_DNA"/>
</dbReference>
<evidence type="ECO:0000256" key="3">
    <source>
        <dbReference type="RuleBase" id="RU000363"/>
    </source>
</evidence>
<proteinExistence type="inferred from homology"/>
<dbReference type="PANTHER" id="PTHR44196:SF1">
    <property type="entry name" value="DEHYDROGENASE_REDUCTASE SDR FAMILY MEMBER 7B"/>
    <property type="match status" value="1"/>
</dbReference>
<feature type="region of interest" description="Disordered" evidence="4">
    <location>
        <begin position="199"/>
        <end position="227"/>
    </location>
</feature>
<evidence type="ECO:0000256" key="2">
    <source>
        <dbReference type="ARBA" id="ARBA00023002"/>
    </source>
</evidence>
<gene>
    <name evidence="5" type="ORF">CAG99_00515</name>
</gene>
<dbReference type="AlphaFoldDB" id="A0A1W7CRV1"/>
<dbReference type="InterPro" id="IPR002347">
    <property type="entry name" value="SDR_fam"/>
</dbReference>
<organism evidence="5 6">
    <name type="scientific">Streptomyces marincola</name>
    <dbReference type="NCBI Taxonomy" id="2878388"/>
    <lineage>
        <taxon>Bacteria</taxon>
        <taxon>Bacillati</taxon>
        <taxon>Actinomycetota</taxon>
        <taxon>Actinomycetes</taxon>
        <taxon>Kitasatosporales</taxon>
        <taxon>Streptomycetaceae</taxon>
        <taxon>Streptomyces</taxon>
    </lineage>
</organism>
<sequence length="309" mass="31903">MLELAGRTAFITGAAQGIGLGIARAFAREGVGLAITDIDQEALDKAEAELSALTTVAAFRLDVRDRAAFASVADAAEARVGPVTLLVNNAGIGGPLSIAEMSYELWDLYLGINIGGVINGIQTFLPRIIARGEAGHVVNTASAVGLAPAGGSTIYETSKTAVVGLSESLGKQLALEGHPVGVTVLCPGVVATNLAATSRTARDGAAPRPEASAEERERDERRERDETSFLRNLGMDPDAAGPMVVAAVKAGAPYAITDRSAAGQLTQRAKALFSALPPATELDHKLDVFMAAQRRRMAQGPAGEAGPPR</sequence>
<keyword evidence="6" id="KW-1185">Reference proteome</keyword>
<dbReference type="KEGG" id="smao:CAG99_00515"/>